<dbReference type="Pfam" id="PF14397">
    <property type="entry name" value="ATPgrasp_ST"/>
    <property type="match status" value="1"/>
</dbReference>
<name>W3V5W2_9GAMM</name>
<dbReference type="AlphaFoldDB" id="W3V5W2"/>
<protein>
    <submittedName>
        <fullName evidence="2">Sugar-transfer associated ATP-grasp</fullName>
    </submittedName>
</protein>
<dbReference type="Proteomes" id="UP000018957">
    <property type="component" value="Unassembled WGS sequence"/>
</dbReference>
<evidence type="ECO:0000259" key="1">
    <source>
        <dbReference type="Pfam" id="PF14397"/>
    </source>
</evidence>
<keyword evidence="3" id="KW-1185">Reference proteome</keyword>
<dbReference type="RefSeq" id="WP_081738240.1">
    <property type="nucleotide sequence ID" value="NZ_AYSJ01000013.1"/>
</dbReference>
<dbReference type="EMBL" id="AYSJ01000013">
    <property type="protein sequence ID" value="ETS31232.1"/>
    <property type="molecule type" value="Genomic_DNA"/>
</dbReference>
<reference evidence="2 3" key="1">
    <citation type="submission" date="2013-11" db="EMBL/GenBank/DDBJ databases">
        <title>Elucidation of the Photorhabdus temperata genome and generation of transposon mutant library to identify motility mutants.</title>
        <authorList>
            <person name="Hurst S.G.IV."/>
            <person name="Micheals B."/>
            <person name="Abebe-Akele F."/>
            <person name="Rowedder H."/>
            <person name="Bullock H."/>
            <person name="Jackobeck R."/>
            <person name="Janicki E."/>
            <person name="Tisa L.S."/>
        </authorList>
    </citation>
    <scope>NUCLEOTIDE SEQUENCE [LARGE SCALE GENOMIC DNA]</scope>
    <source>
        <strain evidence="2 3">NC19</strain>
    </source>
</reference>
<feature type="domain" description="Alpha-L-glutamate ligase-related protein ATP-grasp" evidence="1">
    <location>
        <begin position="187"/>
        <end position="330"/>
    </location>
</feature>
<dbReference type="OrthoDB" id="2077809at2"/>
<sequence length="351" mass="40712">MIKETIRRKIKRYYKRIVFNEFHESHQDQALRILSEVENQKGKLSPAIKKICDEYSMDVFKWRGYASWLYVYSSVSGEFKEGWIPDNYYGNVVIKEISGSYSSTSDLKPLSRTIFNTESIPDLIYSTNGLLIEPIGKGIINISKAMEILFQNNEQVIFKPDESQQGVGIEFITEKDFNKKRLFLNGVYQRIIIQHDFFNSISNKSVATLRLTTAINDEGRCNVRAAYLRVGRDSDTHVKSSSHIRIPVSIDRGELYRDGFLPNWNTINKHPDTNTEFCGLIPNFKKCCDIVIQLHLRYPFVKCIGWDLIIDQSGNVQIMEWNAGHNDIKFSEATQGPCFNDLRWERFAQNY</sequence>
<evidence type="ECO:0000313" key="3">
    <source>
        <dbReference type="Proteomes" id="UP000018957"/>
    </source>
</evidence>
<comment type="caution">
    <text evidence="2">The sequence shown here is derived from an EMBL/GenBank/DDBJ whole genome shotgun (WGS) entry which is preliminary data.</text>
</comment>
<evidence type="ECO:0000313" key="2">
    <source>
        <dbReference type="EMBL" id="ETS31232.1"/>
    </source>
</evidence>
<proteinExistence type="predicted"/>
<dbReference type="InterPro" id="IPR039523">
    <property type="entry name" value="RimK-rel_E_lig_ATP-grasp"/>
</dbReference>
<gene>
    <name evidence="2" type="ORF">PTE_03187</name>
</gene>
<organism evidence="2 3">
    <name type="scientific">Photorhabdus khanii NC19</name>
    <dbReference type="NCBI Taxonomy" id="1004151"/>
    <lineage>
        <taxon>Bacteria</taxon>
        <taxon>Pseudomonadati</taxon>
        <taxon>Pseudomonadota</taxon>
        <taxon>Gammaproteobacteria</taxon>
        <taxon>Enterobacterales</taxon>
        <taxon>Morganellaceae</taxon>
        <taxon>Photorhabdus</taxon>
    </lineage>
</organism>
<accession>W3V5W2</accession>
<dbReference type="PATRIC" id="fig|1004151.3.peg.3285"/>